<dbReference type="GO" id="GO:0005886">
    <property type="term" value="C:plasma membrane"/>
    <property type="evidence" value="ECO:0007669"/>
    <property type="project" value="TreeGrafter"/>
</dbReference>
<dbReference type="GO" id="GO:0000271">
    <property type="term" value="P:polysaccharide biosynthetic process"/>
    <property type="evidence" value="ECO:0007669"/>
    <property type="project" value="InterPro"/>
</dbReference>
<accession>A0A4Q8LP73</accession>
<evidence type="ECO:0000256" key="5">
    <source>
        <dbReference type="ARBA" id="ARBA00023136"/>
    </source>
</evidence>
<dbReference type="EMBL" id="SHMB01000001">
    <property type="protein sequence ID" value="TAA33024.1"/>
    <property type="molecule type" value="Genomic_DNA"/>
</dbReference>
<evidence type="ECO:0000313" key="11">
    <source>
        <dbReference type="Proteomes" id="UP000292087"/>
    </source>
</evidence>
<evidence type="ECO:0000313" key="10">
    <source>
        <dbReference type="Proteomes" id="UP000291286"/>
    </source>
</evidence>
<name>A0A4Q8LTA6_9GAMM</name>
<evidence type="ECO:0000256" key="2">
    <source>
        <dbReference type="ARBA" id="ARBA00009399"/>
    </source>
</evidence>
<evidence type="ECO:0000256" key="6">
    <source>
        <dbReference type="SAM" id="Phobius"/>
    </source>
</evidence>
<feature type="domain" description="GtrA/DPMS transmembrane" evidence="7">
    <location>
        <begin position="17"/>
        <end position="133"/>
    </location>
</feature>
<dbReference type="Proteomes" id="UP000291286">
    <property type="component" value="Unassembled WGS sequence"/>
</dbReference>
<dbReference type="GeneID" id="93827703"/>
<accession>A0A4Q8LTA6</accession>
<keyword evidence="5 6" id="KW-0472">Membrane</keyword>
<dbReference type="Proteomes" id="UP000292087">
    <property type="component" value="Unassembled WGS sequence"/>
</dbReference>
<gene>
    <name evidence="9" type="ORF">EA656_11355</name>
    <name evidence="8" type="ORF">EA661_01745</name>
</gene>
<evidence type="ECO:0000313" key="9">
    <source>
        <dbReference type="EMBL" id="TAA34338.1"/>
    </source>
</evidence>
<evidence type="ECO:0000256" key="3">
    <source>
        <dbReference type="ARBA" id="ARBA00022692"/>
    </source>
</evidence>
<dbReference type="EMBL" id="SHMF01000003">
    <property type="protein sequence ID" value="TAA34338.1"/>
    <property type="molecule type" value="Genomic_DNA"/>
</dbReference>
<dbReference type="PANTHER" id="PTHR38459">
    <property type="entry name" value="PROPHAGE BACTOPRENOL-LINKED GLUCOSE TRANSLOCASE HOMOLOG"/>
    <property type="match status" value="1"/>
</dbReference>
<dbReference type="InterPro" id="IPR051401">
    <property type="entry name" value="GtrA_CellWall_Glycosyl"/>
</dbReference>
<comment type="similarity">
    <text evidence="2">Belongs to the GtrA family.</text>
</comment>
<protein>
    <submittedName>
        <fullName evidence="9">GtrA family protein</fullName>
    </submittedName>
</protein>
<organism evidence="9 11">
    <name type="scientific">Pseudoxanthomonas winnipegensis</name>
    <dbReference type="NCBI Taxonomy" id="2480810"/>
    <lineage>
        <taxon>Bacteria</taxon>
        <taxon>Pseudomonadati</taxon>
        <taxon>Pseudomonadota</taxon>
        <taxon>Gammaproteobacteria</taxon>
        <taxon>Lysobacterales</taxon>
        <taxon>Lysobacteraceae</taxon>
        <taxon>Pseudoxanthomonas</taxon>
    </lineage>
</organism>
<reference evidence="10 11" key="1">
    <citation type="submission" date="2019-02" db="EMBL/GenBank/DDBJ databases">
        <title>WGS of Pseudoxanthomonas species novum from clinical isolates.</title>
        <authorList>
            <person name="Bernier A.-M."/>
            <person name="Bernard K."/>
            <person name="Vachon A."/>
        </authorList>
    </citation>
    <scope>NUCLEOTIDE SEQUENCE [LARGE SCALE GENOMIC DNA]</scope>
    <source>
        <strain evidence="9 11">NML140781</strain>
        <strain evidence="8 10">NML171202</strain>
    </source>
</reference>
<comment type="caution">
    <text evidence="9">The sequence shown here is derived from an EMBL/GenBank/DDBJ whole genome shotgun (WGS) entry which is preliminary data.</text>
</comment>
<evidence type="ECO:0000313" key="8">
    <source>
        <dbReference type="EMBL" id="TAA33024.1"/>
    </source>
</evidence>
<dbReference type="RefSeq" id="WP_130515129.1">
    <property type="nucleotide sequence ID" value="NZ_CP095475.1"/>
</dbReference>
<feature type="transmembrane region" description="Helical" evidence="6">
    <location>
        <begin position="111"/>
        <end position="133"/>
    </location>
</feature>
<feature type="transmembrane region" description="Helical" evidence="6">
    <location>
        <begin position="80"/>
        <end position="99"/>
    </location>
</feature>
<dbReference type="Pfam" id="PF04138">
    <property type="entry name" value="GtrA_DPMS_TM"/>
    <property type="match status" value="1"/>
</dbReference>
<dbReference type="InterPro" id="IPR007267">
    <property type="entry name" value="GtrA_DPMS_TM"/>
</dbReference>
<proteinExistence type="inferred from homology"/>
<evidence type="ECO:0000259" key="7">
    <source>
        <dbReference type="Pfam" id="PF04138"/>
    </source>
</evidence>
<dbReference type="PANTHER" id="PTHR38459:SF1">
    <property type="entry name" value="PROPHAGE BACTOPRENOL-LINKED GLUCOSE TRANSLOCASE HOMOLOG"/>
    <property type="match status" value="1"/>
</dbReference>
<feature type="transmembrane region" description="Helical" evidence="6">
    <location>
        <begin position="16"/>
        <end position="37"/>
    </location>
</feature>
<keyword evidence="4 6" id="KW-1133">Transmembrane helix</keyword>
<evidence type="ECO:0000256" key="4">
    <source>
        <dbReference type="ARBA" id="ARBA00022989"/>
    </source>
</evidence>
<sequence length="135" mass="14769">MGSFSLPPQLFKQGSIFIVVGGVQLLLDWSVFVALSALGLDAVPANLAGRVAGAILGFWLNGRYTFASREDGARLGWSRFARFLAVWIPATVLSTWMILLVEQRLGLQLAWLAKPLVEGVLAVLTFAASRYVIYR</sequence>
<dbReference type="AlphaFoldDB" id="A0A4Q8LTA6"/>
<keyword evidence="3 6" id="KW-0812">Transmembrane</keyword>
<evidence type="ECO:0000256" key="1">
    <source>
        <dbReference type="ARBA" id="ARBA00004141"/>
    </source>
</evidence>
<comment type="subcellular location">
    <subcellularLocation>
        <location evidence="1">Membrane</location>
        <topology evidence="1">Multi-pass membrane protein</topology>
    </subcellularLocation>
</comment>